<feature type="compositionally biased region" description="Polar residues" evidence="1">
    <location>
        <begin position="26"/>
        <end position="46"/>
    </location>
</feature>
<evidence type="ECO:0000256" key="1">
    <source>
        <dbReference type="SAM" id="MobiDB-lite"/>
    </source>
</evidence>
<dbReference type="OrthoDB" id="2387165at2759"/>
<keyword evidence="3" id="KW-1185">Reference proteome</keyword>
<proteinExistence type="predicted"/>
<accession>A0A1Y2ILC7</accession>
<evidence type="ECO:0000313" key="2">
    <source>
        <dbReference type="EMBL" id="OSD01945.1"/>
    </source>
</evidence>
<feature type="region of interest" description="Disordered" evidence="1">
    <location>
        <begin position="1"/>
        <end position="56"/>
    </location>
</feature>
<sequence>MILTPSSQPPVVPRMDDSAKGVSALKESSSHNIPSAVASSMPTNTNTKEEAPGGRVKEEDKFLQELNVPTVVLDTPSISHTMAAGLSLSLLSHTLFLKSQVPFPVAQLLRMPGGGSNPKVARKREELLATFDTLSSHLQTTFVALSTAYAKCKSAKRKASTVPSDENSAKESQVDPGAMPQRRAAHLMFILGPSAGAARARILLTIDGLEVKVWGQRPDTPREELEEIEGDTSIDIEDTDEEEEDSVSEGTEDEELSVEDEDDFSEDGSVATEDQEDELDELDSDTDSVPPASRSPSPDRPTRSLAPSPESRTSPRVSLKPLPDSAPNLASSSLTPTTARPVPPPTSSPRESSPQPTLSYVEEQAALRAAERLLSRTLMNAWAESGPGGDMASELAPTQTHVYLRAPRRFAHPAWVARQNLARTLDGVLDAFLAEAGAVCPPQGNGNAKKGRGVKTEGAWIGCRGGSAFAAERASKLAQGMHQADQTGRCTDPDADEEDEEIWWAWDGKIVGFADW</sequence>
<reference evidence="2 3" key="1">
    <citation type="journal article" date="2015" name="Biotechnol. Biofuels">
        <title>Enhanced degradation of softwood versus hardwood by the white-rot fungus Pycnoporus coccineus.</title>
        <authorList>
            <person name="Couturier M."/>
            <person name="Navarro D."/>
            <person name="Chevret D."/>
            <person name="Henrissat B."/>
            <person name="Piumi F."/>
            <person name="Ruiz-Duenas F.J."/>
            <person name="Martinez A.T."/>
            <person name="Grigoriev I.V."/>
            <person name="Riley R."/>
            <person name="Lipzen A."/>
            <person name="Berrin J.G."/>
            <person name="Master E.R."/>
            <person name="Rosso M.N."/>
        </authorList>
    </citation>
    <scope>NUCLEOTIDE SEQUENCE [LARGE SCALE GENOMIC DNA]</scope>
    <source>
        <strain evidence="2 3">BRFM310</strain>
    </source>
</reference>
<dbReference type="STRING" id="1353009.A0A1Y2ILC7"/>
<name>A0A1Y2ILC7_TRAC3</name>
<evidence type="ECO:0000313" key="3">
    <source>
        <dbReference type="Proteomes" id="UP000193067"/>
    </source>
</evidence>
<feature type="region of interest" description="Disordered" evidence="1">
    <location>
        <begin position="156"/>
        <end position="178"/>
    </location>
</feature>
<feature type="region of interest" description="Disordered" evidence="1">
    <location>
        <begin position="217"/>
        <end position="358"/>
    </location>
</feature>
<feature type="compositionally biased region" description="Basic and acidic residues" evidence="1">
    <location>
        <begin position="47"/>
        <end position="56"/>
    </location>
</feature>
<feature type="compositionally biased region" description="Low complexity" evidence="1">
    <location>
        <begin position="287"/>
        <end position="296"/>
    </location>
</feature>
<dbReference type="AlphaFoldDB" id="A0A1Y2ILC7"/>
<feature type="compositionally biased region" description="Acidic residues" evidence="1">
    <location>
        <begin position="273"/>
        <end position="286"/>
    </location>
</feature>
<dbReference type="Proteomes" id="UP000193067">
    <property type="component" value="Unassembled WGS sequence"/>
</dbReference>
<protein>
    <submittedName>
        <fullName evidence="2">Uncharacterized protein</fullName>
    </submittedName>
</protein>
<organism evidence="2 3">
    <name type="scientific">Trametes coccinea (strain BRFM310)</name>
    <name type="common">Pycnoporus coccineus</name>
    <dbReference type="NCBI Taxonomy" id="1353009"/>
    <lineage>
        <taxon>Eukaryota</taxon>
        <taxon>Fungi</taxon>
        <taxon>Dikarya</taxon>
        <taxon>Basidiomycota</taxon>
        <taxon>Agaricomycotina</taxon>
        <taxon>Agaricomycetes</taxon>
        <taxon>Polyporales</taxon>
        <taxon>Polyporaceae</taxon>
        <taxon>Trametes</taxon>
    </lineage>
</organism>
<gene>
    <name evidence="2" type="ORF">PYCCODRAFT_1478112</name>
</gene>
<dbReference type="EMBL" id="KZ084108">
    <property type="protein sequence ID" value="OSD01945.1"/>
    <property type="molecule type" value="Genomic_DNA"/>
</dbReference>
<feature type="compositionally biased region" description="Acidic residues" evidence="1">
    <location>
        <begin position="224"/>
        <end position="266"/>
    </location>
</feature>
<feature type="compositionally biased region" description="Low complexity" evidence="1">
    <location>
        <begin position="348"/>
        <end position="358"/>
    </location>
</feature>